<evidence type="ECO:0000256" key="3">
    <source>
        <dbReference type="RuleBase" id="RU000363"/>
    </source>
</evidence>
<dbReference type="PANTHER" id="PTHR42760">
    <property type="entry name" value="SHORT-CHAIN DEHYDROGENASES/REDUCTASES FAMILY MEMBER"/>
    <property type="match status" value="1"/>
</dbReference>
<dbReference type="Proteomes" id="UP000521872">
    <property type="component" value="Unassembled WGS sequence"/>
</dbReference>
<organism evidence="4 5">
    <name type="scientific">Agrocybe pediades</name>
    <dbReference type="NCBI Taxonomy" id="84607"/>
    <lineage>
        <taxon>Eukaryota</taxon>
        <taxon>Fungi</taxon>
        <taxon>Dikarya</taxon>
        <taxon>Basidiomycota</taxon>
        <taxon>Agaricomycotina</taxon>
        <taxon>Agaricomycetes</taxon>
        <taxon>Agaricomycetidae</taxon>
        <taxon>Agaricales</taxon>
        <taxon>Agaricineae</taxon>
        <taxon>Strophariaceae</taxon>
        <taxon>Agrocybe</taxon>
    </lineage>
</organism>
<dbReference type="FunFam" id="3.40.50.720:FF:000084">
    <property type="entry name" value="Short-chain dehydrogenase reductase"/>
    <property type="match status" value="1"/>
</dbReference>
<dbReference type="GO" id="GO:0006633">
    <property type="term" value="P:fatty acid biosynthetic process"/>
    <property type="evidence" value="ECO:0007669"/>
    <property type="project" value="TreeGrafter"/>
</dbReference>
<name>A0A8H4QFJ7_9AGAR</name>
<reference evidence="4 5" key="1">
    <citation type="submission" date="2019-12" db="EMBL/GenBank/DDBJ databases">
        <authorList>
            <person name="Floudas D."/>
            <person name="Bentzer J."/>
            <person name="Ahren D."/>
            <person name="Johansson T."/>
            <person name="Persson P."/>
            <person name="Tunlid A."/>
        </authorList>
    </citation>
    <scope>NUCLEOTIDE SEQUENCE [LARGE SCALE GENOMIC DNA]</scope>
    <source>
        <strain evidence="4 5">CBS 102.39</strain>
    </source>
</reference>
<sequence>MLPYVLRKAISPSFRNGMRHMSSNPTRRVAIVTGASRGIGKAIALRLAKDGFDVSVNDLPSQRSGLEEVSESIKRAGCRALMGTGDVSKEKDVMALVADTAEKLGSVDVMVANAGYCLIKPFHETSAEEWDSIFSVNARGTFFAYKHAASHMIKQGRGGRIIGACSVVGKRGEEMLAAYSATKFAVHGLTHAAAQELAQYGITVNAYAPGPIDTAMLKLATDISSSAGLDVDLGNSLGRAGRPDEVAGLVSYFASQESEFMTGQIVAIDGGRVYD</sequence>
<dbReference type="PANTHER" id="PTHR42760:SF121">
    <property type="entry name" value="3-OXOACYL-(ACYL-CARRIER-PROTEIN) REDUCTASE"/>
    <property type="match status" value="1"/>
</dbReference>
<dbReference type="Gene3D" id="3.40.50.720">
    <property type="entry name" value="NAD(P)-binding Rossmann-like Domain"/>
    <property type="match status" value="1"/>
</dbReference>
<protein>
    <submittedName>
        <fullName evidence="4">Uncharacterized protein</fullName>
    </submittedName>
</protein>
<accession>A0A8H4QFJ7</accession>
<comment type="similarity">
    <text evidence="1 3">Belongs to the short-chain dehydrogenases/reductases (SDR) family.</text>
</comment>
<keyword evidence="5" id="KW-1185">Reference proteome</keyword>
<dbReference type="EMBL" id="JAACJL010000059">
    <property type="protein sequence ID" value="KAF4610219.1"/>
    <property type="molecule type" value="Genomic_DNA"/>
</dbReference>
<comment type="caution">
    <text evidence="4">The sequence shown here is derived from an EMBL/GenBank/DDBJ whole genome shotgun (WGS) entry which is preliminary data.</text>
</comment>
<dbReference type="InterPro" id="IPR036291">
    <property type="entry name" value="NAD(P)-bd_dom_sf"/>
</dbReference>
<dbReference type="InterPro" id="IPR020904">
    <property type="entry name" value="Sc_DH/Rdtase_CS"/>
</dbReference>
<dbReference type="Pfam" id="PF00106">
    <property type="entry name" value="adh_short"/>
    <property type="match status" value="1"/>
</dbReference>
<evidence type="ECO:0000313" key="5">
    <source>
        <dbReference type="Proteomes" id="UP000521872"/>
    </source>
</evidence>
<dbReference type="PROSITE" id="PS00061">
    <property type="entry name" value="ADH_SHORT"/>
    <property type="match status" value="1"/>
</dbReference>
<proteinExistence type="inferred from homology"/>
<dbReference type="GO" id="GO:0016616">
    <property type="term" value="F:oxidoreductase activity, acting on the CH-OH group of donors, NAD or NADP as acceptor"/>
    <property type="evidence" value="ECO:0007669"/>
    <property type="project" value="TreeGrafter"/>
</dbReference>
<keyword evidence="2" id="KW-0521">NADP</keyword>
<dbReference type="SUPFAM" id="SSF51735">
    <property type="entry name" value="NAD(P)-binding Rossmann-fold domains"/>
    <property type="match status" value="1"/>
</dbReference>
<dbReference type="PRINTS" id="PR00080">
    <property type="entry name" value="SDRFAMILY"/>
</dbReference>
<evidence type="ECO:0000256" key="1">
    <source>
        <dbReference type="ARBA" id="ARBA00006484"/>
    </source>
</evidence>
<dbReference type="AlphaFoldDB" id="A0A8H4QFJ7"/>
<dbReference type="PRINTS" id="PR00081">
    <property type="entry name" value="GDHRDH"/>
</dbReference>
<evidence type="ECO:0000313" key="4">
    <source>
        <dbReference type="EMBL" id="KAF4610219.1"/>
    </source>
</evidence>
<gene>
    <name evidence="4" type="ORF">D9613_010343</name>
</gene>
<evidence type="ECO:0000256" key="2">
    <source>
        <dbReference type="ARBA" id="ARBA00022857"/>
    </source>
</evidence>
<dbReference type="GO" id="GO:0048038">
    <property type="term" value="F:quinone binding"/>
    <property type="evidence" value="ECO:0007669"/>
    <property type="project" value="TreeGrafter"/>
</dbReference>
<dbReference type="InterPro" id="IPR002347">
    <property type="entry name" value="SDR_fam"/>
</dbReference>